<proteinExistence type="predicted"/>
<evidence type="ECO:0000313" key="3">
    <source>
        <dbReference type="Proteomes" id="UP000024635"/>
    </source>
</evidence>
<keyword evidence="1" id="KW-1133">Transmembrane helix</keyword>
<dbReference type="EMBL" id="JARK01000024">
    <property type="protein sequence ID" value="EYC45541.1"/>
    <property type="molecule type" value="Genomic_DNA"/>
</dbReference>
<evidence type="ECO:0000313" key="2">
    <source>
        <dbReference type="EMBL" id="EYC45541.1"/>
    </source>
</evidence>
<feature type="transmembrane region" description="Helical" evidence="1">
    <location>
        <begin position="41"/>
        <end position="61"/>
    </location>
</feature>
<keyword evidence="3" id="KW-1185">Reference proteome</keyword>
<protein>
    <submittedName>
        <fullName evidence="2">Uncharacterized protein</fullName>
    </submittedName>
</protein>
<name>A0A016X148_9BILA</name>
<keyword evidence="1" id="KW-0472">Membrane</keyword>
<keyword evidence="1" id="KW-0812">Transmembrane</keyword>
<reference evidence="3" key="1">
    <citation type="journal article" date="2015" name="Nat. Genet.">
        <title>The genome and transcriptome of the zoonotic hookworm Ancylostoma ceylanicum identify infection-specific gene families.</title>
        <authorList>
            <person name="Schwarz E.M."/>
            <person name="Hu Y."/>
            <person name="Antoshechkin I."/>
            <person name="Miller M.M."/>
            <person name="Sternberg P.W."/>
            <person name="Aroian R.V."/>
        </authorList>
    </citation>
    <scope>NUCLEOTIDE SEQUENCE</scope>
    <source>
        <strain evidence="3">HY135</strain>
    </source>
</reference>
<organism evidence="2 3">
    <name type="scientific">Ancylostoma ceylanicum</name>
    <dbReference type="NCBI Taxonomy" id="53326"/>
    <lineage>
        <taxon>Eukaryota</taxon>
        <taxon>Metazoa</taxon>
        <taxon>Ecdysozoa</taxon>
        <taxon>Nematoda</taxon>
        <taxon>Chromadorea</taxon>
        <taxon>Rhabditida</taxon>
        <taxon>Rhabditina</taxon>
        <taxon>Rhabditomorpha</taxon>
        <taxon>Strongyloidea</taxon>
        <taxon>Ancylostomatidae</taxon>
        <taxon>Ancylostomatinae</taxon>
        <taxon>Ancylostoma</taxon>
    </lineage>
</organism>
<dbReference type="Proteomes" id="UP000024635">
    <property type="component" value="Unassembled WGS sequence"/>
</dbReference>
<sequence>MLWPKKVSSWSRHVAVERTDSLQITQLFPGQWVAPVNRKKVSLWALMWVSTLLLWVISIMHPGNDLPNPPLEIDDVTI</sequence>
<comment type="caution">
    <text evidence="2">The sequence shown here is derived from an EMBL/GenBank/DDBJ whole genome shotgun (WGS) entry which is preliminary data.</text>
</comment>
<gene>
    <name evidence="2" type="primary">Acey_s0424.g1218</name>
    <name evidence="2" type="ORF">Y032_0424g1218</name>
</gene>
<dbReference type="AlphaFoldDB" id="A0A016X148"/>
<evidence type="ECO:0000256" key="1">
    <source>
        <dbReference type="SAM" id="Phobius"/>
    </source>
</evidence>
<accession>A0A016X148</accession>